<evidence type="ECO:0000313" key="2">
    <source>
        <dbReference type="Proteomes" id="UP000295313"/>
    </source>
</evidence>
<organism evidence="1 2">
    <name type="scientific">Epilithonimonas xixisoli</name>
    <dbReference type="NCBI Taxonomy" id="1476462"/>
    <lineage>
        <taxon>Bacteria</taxon>
        <taxon>Pseudomonadati</taxon>
        <taxon>Bacteroidota</taxon>
        <taxon>Flavobacteriia</taxon>
        <taxon>Flavobacteriales</taxon>
        <taxon>Weeksellaceae</taxon>
        <taxon>Chryseobacterium group</taxon>
        <taxon>Epilithonimonas</taxon>
    </lineage>
</organism>
<dbReference type="EMBL" id="SOEO01000002">
    <property type="protein sequence ID" value="TDX84072.1"/>
    <property type="molecule type" value="Genomic_DNA"/>
</dbReference>
<reference evidence="1 2" key="1">
    <citation type="submission" date="2019-03" db="EMBL/GenBank/DDBJ databases">
        <title>Genomic Encyclopedia of Type Strains, Phase III (KMG-III): the genomes of soil and plant-associated and newly described type strains.</title>
        <authorList>
            <person name="Whitman W."/>
        </authorList>
    </citation>
    <scope>NUCLEOTIDE SEQUENCE [LARGE SCALE GENOMIC DNA]</scope>
    <source>
        <strain evidence="1 2">CGMCC 1.12802</strain>
    </source>
</reference>
<dbReference type="RefSeq" id="WP_133944117.1">
    <property type="nucleotide sequence ID" value="NZ_SOEO01000002.1"/>
</dbReference>
<dbReference type="AlphaFoldDB" id="A0A4R8I5B8"/>
<name>A0A4R8I5B8_9FLAO</name>
<comment type="caution">
    <text evidence="1">The sequence shown here is derived from an EMBL/GenBank/DDBJ whole genome shotgun (WGS) entry which is preliminary data.</text>
</comment>
<gene>
    <name evidence="1" type="ORF">B0I22_1667</name>
</gene>
<evidence type="ECO:0000313" key="1">
    <source>
        <dbReference type="EMBL" id="TDX84072.1"/>
    </source>
</evidence>
<dbReference type="Proteomes" id="UP000295313">
    <property type="component" value="Unassembled WGS sequence"/>
</dbReference>
<accession>A0A4R8I5B8</accession>
<protein>
    <recommendedName>
        <fullName evidence="3">PsbP C-terminal domain-containing protein</fullName>
    </recommendedName>
</protein>
<dbReference type="OrthoDB" id="1151021at2"/>
<sequence length="179" mass="20925">MKNLFLLFLMVSNVLFSQEFKQVKVGQTFNLSYPSSYSKVFNLNESASIQLSNIVQDKYLIVIQEEKEALKSLQVNFANIDEAAEFYSKNIISSIPENKNKKISSYRHFKINGYNATELTIDGDVEVDEDGKFLTIAYKFVLAETPNYYYQFLFWSDVNKREKYNEEFEKILSSFKETN</sequence>
<keyword evidence="2" id="KW-1185">Reference proteome</keyword>
<evidence type="ECO:0008006" key="3">
    <source>
        <dbReference type="Google" id="ProtNLM"/>
    </source>
</evidence>
<proteinExistence type="predicted"/>